<reference evidence="15" key="1">
    <citation type="journal article" date="2014" name="Int. J. Syst. Evol. Microbiol.">
        <title>Complete genome sequence of Corynebacterium casei LMG S-19264T (=DSM 44701T), isolated from a smear-ripened cheese.</title>
        <authorList>
            <consortium name="US DOE Joint Genome Institute (JGI-PGF)"/>
            <person name="Walter F."/>
            <person name="Albersmeier A."/>
            <person name="Kalinowski J."/>
            <person name="Ruckert C."/>
        </authorList>
    </citation>
    <scope>NUCLEOTIDE SEQUENCE</scope>
    <source>
        <strain evidence="15">KCTC 42650</strain>
    </source>
</reference>
<keyword evidence="4 10" id="KW-0274">FAD</keyword>
<evidence type="ECO:0000256" key="7">
    <source>
        <dbReference type="ARBA" id="ARBA00058683"/>
    </source>
</evidence>
<feature type="domain" description="Acetyl-CoA dehydrogenase-like C-terminal" evidence="14">
    <location>
        <begin position="479"/>
        <end position="585"/>
    </location>
</feature>
<sequence>MTYQPPIKDLMFNLESLSQWPQVSASPRYRDVELADLRAVLEAFGRFCAETVAPLGPLGDQTGARLEKGAVVMPEGYGEAYAEFVKMGWQSLAHSPKHGGMGLPRAVGAAATEILNAADMSFGLCPLLTDSAVEALAAAGSEEQKALYLGKLIAGEWSGTMNLTEPQAGSDLGLVRTRAMPKADGTYAINGAKIFITYGEHEMSGNIIHLVLARTPGAPDGPKGLSLFIVPKFLLGPDGSPGQRNAVKCVSLEHKLGVRASPTAVLEYDGATGFLVGAEHDGLKCMFVMMTAARFAVGVQGVAIADRAHQKALAQAHERVQSRPVDGSTAAAVAIVRHPDVRRMLMEMRALVEGGRSLAIATAGWLDLAAHGPTEKLAEADAMAEFLAPVVKGFCTEQAVRVASLAVQVHGGMGFIEETGIARLYRDARILPIYEGTTAIQANDLLGRKTLRDGGRTARRLACMIADTETDLRRAGGVAVAVADHLQAARDDFEASLSFLLDTAPRDPDAAYAGSVSFLMLTGTLMAGWQLGRALLAADAARARGDDVDFMTRKIATATFYARHILPDCAGARARIVNGADSLLSAVL</sequence>
<evidence type="ECO:0000256" key="6">
    <source>
        <dbReference type="ARBA" id="ARBA00051388"/>
    </source>
</evidence>
<evidence type="ECO:0000256" key="9">
    <source>
        <dbReference type="ARBA" id="ARBA00069043"/>
    </source>
</evidence>
<dbReference type="InterPro" id="IPR013786">
    <property type="entry name" value="AcylCoA_DH/ox_N"/>
</dbReference>
<accession>A0A8J3M828</accession>
<dbReference type="InterPro" id="IPR037069">
    <property type="entry name" value="AcylCoA_DH/ox_N_sf"/>
</dbReference>
<dbReference type="Gene3D" id="1.20.140.10">
    <property type="entry name" value="Butyryl-CoA Dehydrogenase, subunit A, domain 3"/>
    <property type="match status" value="1"/>
</dbReference>
<evidence type="ECO:0000259" key="11">
    <source>
        <dbReference type="Pfam" id="PF00441"/>
    </source>
</evidence>
<keyword evidence="16" id="KW-1185">Reference proteome</keyword>
<evidence type="ECO:0000256" key="1">
    <source>
        <dbReference type="ARBA" id="ARBA00001974"/>
    </source>
</evidence>
<dbReference type="InterPro" id="IPR009075">
    <property type="entry name" value="AcylCo_DH/oxidase_C"/>
</dbReference>
<evidence type="ECO:0000256" key="2">
    <source>
        <dbReference type="ARBA" id="ARBA00009347"/>
    </source>
</evidence>
<comment type="function">
    <text evidence="7">Involved in the assimilation of dimethylsulphoniopropionate (DMSP), an important compound in the fixation of carbon in marine phytoplankton, by mediating the conversion of 3-(methylthio)propanoyl-CoA (MMPA-CoA) to 3-(methylthio)acryloyl-CoA (MTA-CoA).</text>
</comment>
<dbReference type="Pfam" id="PF02771">
    <property type="entry name" value="Acyl-CoA_dh_N"/>
    <property type="match status" value="1"/>
</dbReference>
<gene>
    <name evidence="15" type="ORF">GCM10017056_08850</name>
</gene>
<evidence type="ECO:0000256" key="3">
    <source>
        <dbReference type="ARBA" id="ARBA00022630"/>
    </source>
</evidence>
<dbReference type="InterPro" id="IPR052166">
    <property type="entry name" value="Diverse_Acyl-CoA_DH"/>
</dbReference>
<dbReference type="Gene3D" id="2.40.110.10">
    <property type="entry name" value="Butyryl-CoA Dehydrogenase, subunit A, domain 2"/>
    <property type="match status" value="1"/>
</dbReference>
<dbReference type="Pfam" id="PF12806">
    <property type="entry name" value="Acyl-CoA_dh_C"/>
    <property type="match status" value="1"/>
</dbReference>
<evidence type="ECO:0000313" key="16">
    <source>
        <dbReference type="Proteomes" id="UP000626220"/>
    </source>
</evidence>
<dbReference type="FunFam" id="2.40.110.10:FF:000031">
    <property type="entry name" value="Acyl-CoA dehydrogenase, putative"/>
    <property type="match status" value="1"/>
</dbReference>
<dbReference type="InterPro" id="IPR025878">
    <property type="entry name" value="Acyl-CoA_dh-like_C_dom"/>
</dbReference>
<dbReference type="EMBL" id="BNCJ01000002">
    <property type="protein sequence ID" value="GHF39612.1"/>
    <property type="molecule type" value="Genomic_DNA"/>
</dbReference>
<feature type="domain" description="Acyl-CoA dehydrogenase/oxidase C-terminal" evidence="11">
    <location>
        <begin position="281"/>
        <end position="445"/>
    </location>
</feature>
<keyword evidence="5 10" id="KW-0560">Oxidoreductase</keyword>
<protein>
    <recommendedName>
        <fullName evidence="9">3-methylmercaptopropionyl-CoA dehydrogenase</fullName>
        <ecNumber evidence="8">1.3.99.41</ecNumber>
    </recommendedName>
</protein>
<evidence type="ECO:0000256" key="10">
    <source>
        <dbReference type="RuleBase" id="RU362125"/>
    </source>
</evidence>
<dbReference type="InterPro" id="IPR009100">
    <property type="entry name" value="AcylCoA_DH/oxidase_NM_dom_sf"/>
</dbReference>
<comment type="cofactor">
    <cofactor evidence="1 10">
        <name>FAD</name>
        <dbReference type="ChEBI" id="CHEBI:57692"/>
    </cofactor>
</comment>
<reference evidence="15" key="2">
    <citation type="submission" date="2020-09" db="EMBL/GenBank/DDBJ databases">
        <authorList>
            <person name="Sun Q."/>
            <person name="Kim S."/>
        </authorList>
    </citation>
    <scope>NUCLEOTIDE SEQUENCE</scope>
    <source>
        <strain evidence="15">KCTC 42650</strain>
    </source>
</reference>
<evidence type="ECO:0000256" key="4">
    <source>
        <dbReference type="ARBA" id="ARBA00022827"/>
    </source>
</evidence>
<dbReference type="Pfam" id="PF00441">
    <property type="entry name" value="Acyl-CoA_dh_1"/>
    <property type="match status" value="1"/>
</dbReference>
<dbReference type="PANTHER" id="PTHR42803:SF1">
    <property type="entry name" value="BROAD-SPECIFICITY LINEAR ACYL-COA DEHYDROGENASE FADE5"/>
    <property type="match status" value="1"/>
</dbReference>
<keyword evidence="3 10" id="KW-0285">Flavoprotein</keyword>
<dbReference type="GO" id="GO:0003995">
    <property type="term" value="F:acyl-CoA dehydrogenase activity"/>
    <property type="evidence" value="ECO:0007669"/>
    <property type="project" value="InterPro"/>
</dbReference>
<dbReference type="InterPro" id="IPR036250">
    <property type="entry name" value="AcylCo_DH-like_C"/>
</dbReference>
<comment type="caution">
    <text evidence="15">The sequence shown here is derived from an EMBL/GenBank/DDBJ whole genome shotgun (WGS) entry which is preliminary data.</text>
</comment>
<dbReference type="EC" id="1.3.99.41" evidence="8"/>
<organism evidence="15 16">
    <name type="scientific">Seohaeicola zhoushanensis</name>
    <dbReference type="NCBI Taxonomy" id="1569283"/>
    <lineage>
        <taxon>Bacteria</taxon>
        <taxon>Pseudomonadati</taxon>
        <taxon>Pseudomonadota</taxon>
        <taxon>Alphaproteobacteria</taxon>
        <taxon>Rhodobacterales</taxon>
        <taxon>Roseobacteraceae</taxon>
        <taxon>Seohaeicola</taxon>
    </lineage>
</organism>
<evidence type="ECO:0000259" key="12">
    <source>
        <dbReference type="Pfam" id="PF02770"/>
    </source>
</evidence>
<evidence type="ECO:0000259" key="14">
    <source>
        <dbReference type="Pfam" id="PF12806"/>
    </source>
</evidence>
<comment type="similarity">
    <text evidence="2 10">Belongs to the acyl-CoA dehydrogenase family.</text>
</comment>
<evidence type="ECO:0000256" key="5">
    <source>
        <dbReference type="ARBA" id="ARBA00023002"/>
    </source>
</evidence>
<evidence type="ECO:0000259" key="13">
    <source>
        <dbReference type="Pfam" id="PF02771"/>
    </source>
</evidence>
<dbReference type="PROSITE" id="PS00073">
    <property type="entry name" value="ACYL_COA_DH_2"/>
    <property type="match status" value="1"/>
</dbReference>
<dbReference type="Gene3D" id="1.10.540.10">
    <property type="entry name" value="Acyl-CoA dehydrogenase/oxidase, N-terminal domain"/>
    <property type="match status" value="1"/>
</dbReference>
<dbReference type="PANTHER" id="PTHR42803">
    <property type="entry name" value="ACYL-COA DEHYDROGENASE"/>
    <property type="match status" value="1"/>
</dbReference>
<dbReference type="SUPFAM" id="SSF56645">
    <property type="entry name" value="Acyl-CoA dehydrogenase NM domain-like"/>
    <property type="match status" value="1"/>
</dbReference>
<name>A0A8J3M828_9RHOB</name>
<feature type="domain" description="Acyl-CoA oxidase/dehydrogenase middle" evidence="12">
    <location>
        <begin position="161"/>
        <end position="269"/>
    </location>
</feature>
<dbReference type="Pfam" id="PF02770">
    <property type="entry name" value="Acyl-CoA_dh_M"/>
    <property type="match status" value="1"/>
</dbReference>
<dbReference type="InterPro" id="IPR006091">
    <property type="entry name" value="Acyl-CoA_Oxase/DH_mid-dom"/>
</dbReference>
<feature type="domain" description="Acyl-CoA dehydrogenase/oxidase N-terminal" evidence="13">
    <location>
        <begin position="38"/>
        <end position="156"/>
    </location>
</feature>
<dbReference type="GO" id="GO:0050660">
    <property type="term" value="F:flavin adenine dinucleotide binding"/>
    <property type="evidence" value="ECO:0007669"/>
    <property type="project" value="InterPro"/>
</dbReference>
<dbReference type="SUPFAM" id="SSF47203">
    <property type="entry name" value="Acyl-CoA dehydrogenase C-terminal domain-like"/>
    <property type="match status" value="1"/>
</dbReference>
<dbReference type="InterPro" id="IPR046373">
    <property type="entry name" value="Acyl-CoA_Oxase/DH_mid-dom_sf"/>
</dbReference>
<evidence type="ECO:0000256" key="8">
    <source>
        <dbReference type="ARBA" id="ARBA00066694"/>
    </source>
</evidence>
<dbReference type="FunFam" id="1.10.540.10:FF:000080">
    <property type="entry name" value="Probable acyl-coA dehydrogenase"/>
    <property type="match status" value="1"/>
</dbReference>
<evidence type="ECO:0000313" key="15">
    <source>
        <dbReference type="EMBL" id="GHF39612.1"/>
    </source>
</evidence>
<dbReference type="Proteomes" id="UP000626220">
    <property type="component" value="Unassembled WGS sequence"/>
</dbReference>
<dbReference type="InterPro" id="IPR006089">
    <property type="entry name" value="Acyl-CoA_DH_CS"/>
</dbReference>
<comment type="catalytic activity">
    <reaction evidence="6">
        <text>3-(methylsulfanyl)propanoyl-CoA + oxidized [electron-transfer flavoprotein] + H(+) = 3-(methylsulfanyl)acryloyl-CoA + reduced [electron-transfer flavoprotein]</text>
        <dbReference type="Rhea" id="RHEA:52612"/>
        <dbReference type="Rhea" id="RHEA-COMP:10685"/>
        <dbReference type="Rhea" id="RHEA-COMP:10686"/>
        <dbReference type="ChEBI" id="CHEBI:15378"/>
        <dbReference type="ChEBI" id="CHEBI:57692"/>
        <dbReference type="ChEBI" id="CHEBI:58307"/>
        <dbReference type="ChEBI" id="CHEBI:82815"/>
        <dbReference type="ChEBI" id="CHEBI:84994"/>
        <dbReference type="EC" id="1.3.99.41"/>
    </reaction>
    <physiologicalReaction direction="left-to-right" evidence="6">
        <dbReference type="Rhea" id="RHEA:52613"/>
    </physiologicalReaction>
</comment>
<dbReference type="AlphaFoldDB" id="A0A8J3M828"/>
<proteinExistence type="inferred from homology"/>